<dbReference type="Proteomes" id="UP001374579">
    <property type="component" value="Unassembled WGS sequence"/>
</dbReference>
<dbReference type="CDD" id="cd10442">
    <property type="entry name" value="GIY-YIG_PLEs"/>
    <property type="match status" value="1"/>
</dbReference>
<evidence type="ECO:0000313" key="3">
    <source>
        <dbReference type="Proteomes" id="UP001374579"/>
    </source>
</evidence>
<dbReference type="Pfam" id="PF26215">
    <property type="entry name" value="HTH_animal"/>
    <property type="match status" value="1"/>
</dbReference>
<evidence type="ECO:0000259" key="1">
    <source>
        <dbReference type="PROSITE" id="PS50878"/>
    </source>
</evidence>
<comment type="caution">
    <text evidence="2">The sequence shown here is derived from an EMBL/GenBank/DDBJ whole genome shotgun (WGS) entry which is preliminary data.</text>
</comment>
<organism evidence="2 3">
    <name type="scientific">Littorina saxatilis</name>
    <dbReference type="NCBI Taxonomy" id="31220"/>
    <lineage>
        <taxon>Eukaryota</taxon>
        <taxon>Metazoa</taxon>
        <taxon>Spiralia</taxon>
        <taxon>Lophotrochozoa</taxon>
        <taxon>Mollusca</taxon>
        <taxon>Gastropoda</taxon>
        <taxon>Caenogastropoda</taxon>
        <taxon>Littorinimorpha</taxon>
        <taxon>Littorinoidea</taxon>
        <taxon>Littorinidae</taxon>
        <taxon>Littorina</taxon>
    </lineage>
</organism>
<dbReference type="EMBL" id="JBAMIC010004070">
    <property type="protein sequence ID" value="KAK7088365.1"/>
    <property type="molecule type" value="Genomic_DNA"/>
</dbReference>
<accession>A0AAN9AK09</accession>
<protein>
    <recommendedName>
        <fullName evidence="1">Reverse transcriptase domain-containing protein</fullName>
    </recommendedName>
</protein>
<proteinExistence type="predicted"/>
<dbReference type="InterPro" id="IPR000477">
    <property type="entry name" value="RT_dom"/>
</dbReference>
<keyword evidence="3" id="KW-1185">Reference proteome</keyword>
<reference evidence="2 3" key="1">
    <citation type="submission" date="2024-02" db="EMBL/GenBank/DDBJ databases">
        <title>Chromosome-scale genome assembly of the rough periwinkle Littorina saxatilis.</title>
        <authorList>
            <person name="De Jode A."/>
            <person name="Faria R."/>
            <person name="Formenti G."/>
            <person name="Sims Y."/>
            <person name="Smith T.P."/>
            <person name="Tracey A."/>
            <person name="Wood J.M.D."/>
            <person name="Zagrodzka Z.B."/>
            <person name="Johannesson K."/>
            <person name="Butlin R.K."/>
            <person name="Leder E.H."/>
        </authorList>
    </citation>
    <scope>NUCLEOTIDE SEQUENCE [LARGE SCALE GENOMIC DNA]</scope>
    <source>
        <strain evidence="2">Snail1</strain>
        <tissue evidence="2">Muscle</tissue>
    </source>
</reference>
<dbReference type="PANTHER" id="PTHR21301:SF10">
    <property type="entry name" value="REVERSE TRANSCRIPTASE DOMAIN-CONTAINING PROTEIN"/>
    <property type="match status" value="1"/>
</dbReference>
<dbReference type="PANTHER" id="PTHR21301">
    <property type="entry name" value="REVERSE TRANSCRIPTASE"/>
    <property type="match status" value="1"/>
</dbReference>
<dbReference type="InterPro" id="IPR058912">
    <property type="entry name" value="HTH_animal"/>
</dbReference>
<evidence type="ECO:0000313" key="2">
    <source>
        <dbReference type="EMBL" id="KAK7088365.1"/>
    </source>
</evidence>
<sequence>METVDSVPIVGEAVDYVPIVCEAVDSVSIVGETVDSVSIFGETVDSVPIVGETFDSVPSVGELVDSVPIVGEAVDSVSFVGESVSVVGEVVGSVPIVGKAIDSVPIVGEAVDSVPAVGETVDSVLIVGQIIDSVPIVGETVDSIPSAVESVTTTSATGHEHVTVEKPKKKNRHFRKKKPLSMNVDPNQVVNLSSTVLSDEQKYVLSLGAKFCPTPTSHDQLTLLDDIQEGVRRLRLKEFFYKEDAPTQLPSRPKFYKKKTWTPPTGRDRGLDAYSDTVTSLANGHIPAPVKKHNLNKPCLKALAGLRQMVKSRQIRISKADKGGATVVQDCTMYETEALRQLNHPAHYTRLDVDPTPSIAKTSNDFVEQLQARALIDENCYRWALLDPETTRTSVFYHLPKVHKDRQNPPGRPIISGCGGPTEKMSKLVDHWLQPLVRELPSYVKDTTHFLQLVENWKTSYGPLPIDALVVTVDVVGLYTNIPHQDVGTSVADTLSTGQHLVPEAPPKNLLLKIIDHVLHNNVFQFDGQIFKQIFGTAMGTPMAPTIANIFMGWLERDILARCPWDIDPAMWKRYIDDIITIWLHGKEELVKFIEWLNEQHPTIKFTYSYGRSNVPYLDVNLSITPDGLLTTDLHVKPTDAAMILPFHSCHPRHCPRSIPYSQCLRLRRICSDEETFRSRCTELKGKLEKRGYPTGLINAAVETVGARSRDSVLQYVNSNKPKADRVPFVIRHNPSNPPLGRWLKDFMPVLHTSARMKKAVPNPPIVGERNCYNIRNLLMPSGLPPSQNLTPVSSAGCHSCPGCVLCAGHLRDTTTFSSVVTGQSFHIRDCLSCTSTNVVYLIDCEKCHGKQYVGETGQTVRRRFYGHTYTIRKDVDTLVAKHFRSPEHSLSDMRVTVIEQVKVDNVDIRRQRERFWRYKLRTNYPEGLNVFD</sequence>
<dbReference type="AlphaFoldDB" id="A0AAN9AK09"/>
<name>A0AAN9AK09_9CAEN</name>
<feature type="domain" description="Reverse transcriptase" evidence="1">
    <location>
        <begin position="380"/>
        <end position="631"/>
    </location>
</feature>
<gene>
    <name evidence="2" type="ORF">V1264_022292</name>
</gene>
<dbReference type="CDD" id="cd00304">
    <property type="entry name" value="RT_like"/>
    <property type="match status" value="1"/>
</dbReference>
<dbReference type="PROSITE" id="PS50878">
    <property type="entry name" value="RT_POL"/>
    <property type="match status" value="1"/>
</dbReference>